<dbReference type="InterPro" id="IPR004294">
    <property type="entry name" value="Carotenoid_Oase"/>
</dbReference>
<comment type="cofactor">
    <cofactor evidence="5 6">
        <name>Fe(2+)</name>
        <dbReference type="ChEBI" id="CHEBI:29033"/>
    </cofactor>
    <text evidence="5 6">Binds 1 Fe(2+) ion per subunit.</text>
</comment>
<sequence>MTTQIPYLAGNFAPVRDELTSFDLPITGSLPRELNGRLLRDGPNPIVPDAAAYHWILEDGMVHAIELRDGRALSYRNRWVRTDQACAKLGEQPPAGQPDDVFPVGTANTNLISHGGRILALYEACLPTQITAELDTVGRYDFAGRLRSAMTAHPKVDPDTGELFFFGVAITGPPWLRLHVADPQGNLVRSDDIDVRGPSMMHDFAVTRRHILFLDLPVVYDPRLLGAGRLAARWTPEYGSRVGVMPREGGPVRWFEVETCYVFHTLNAYDDGDDIVVDVVRHPTMFAQDAYGIADQPPTLDRWRIDTVAGKVAETRLDDHSQEFPRIDDRRLGRPNRYGYAAMAPIQPGHLSFGGLIKHDLHQGSAVVNPLGPGNAAGEPIFVSADDGEDDGWVLSVVYDAARDGSDLVICDAGRFAADPVARVHLPQRVPYNFHGCWLPRDE</sequence>
<feature type="binding site" evidence="5">
    <location>
        <position position="153"/>
    </location>
    <ligand>
        <name>Fe cation</name>
        <dbReference type="ChEBI" id="CHEBI:24875"/>
        <note>catalytic</note>
    </ligand>
</feature>
<keyword evidence="4 5" id="KW-0408">Iron</keyword>
<dbReference type="GO" id="GO:0046872">
    <property type="term" value="F:metal ion binding"/>
    <property type="evidence" value="ECO:0007669"/>
    <property type="project" value="UniProtKB-KW"/>
</dbReference>
<evidence type="ECO:0000256" key="4">
    <source>
        <dbReference type="ARBA" id="ARBA00023004"/>
    </source>
</evidence>
<gene>
    <name evidence="7" type="ORF">SAMN05444920_1617</name>
</gene>
<dbReference type="Pfam" id="PF03055">
    <property type="entry name" value="RPE65"/>
    <property type="match status" value="1"/>
</dbReference>
<name>A0A1H6F1T2_9ACTN</name>
<keyword evidence="8" id="KW-1185">Reference proteome</keyword>
<dbReference type="GO" id="GO:0010436">
    <property type="term" value="F:carotenoid dioxygenase activity"/>
    <property type="evidence" value="ECO:0007669"/>
    <property type="project" value="TreeGrafter"/>
</dbReference>
<dbReference type="RefSeq" id="WP_103965002.1">
    <property type="nucleotide sequence ID" value="NZ_FNVT01000061.1"/>
</dbReference>
<dbReference type="OrthoDB" id="6636843at2"/>
<reference evidence="7 8" key="1">
    <citation type="submission" date="2016-10" db="EMBL/GenBank/DDBJ databases">
        <authorList>
            <person name="de Groot N.N."/>
        </authorList>
    </citation>
    <scope>NUCLEOTIDE SEQUENCE [LARGE SCALE GENOMIC DNA]</scope>
    <source>
        <strain evidence="7 8">CGMCC 4.7037</strain>
    </source>
</reference>
<evidence type="ECO:0000256" key="3">
    <source>
        <dbReference type="ARBA" id="ARBA00023002"/>
    </source>
</evidence>
<evidence type="ECO:0000313" key="7">
    <source>
        <dbReference type="EMBL" id="SEH04118.1"/>
    </source>
</evidence>
<keyword evidence="6 7" id="KW-0223">Dioxygenase</keyword>
<comment type="similarity">
    <text evidence="1 6">Belongs to the carotenoid oxygenase family.</text>
</comment>
<accession>A0A1H6F1T2</accession>
<evidence type="ECO:0000313" key="8">
    <source>
        <dbReference type="Proteomes" id="UP000236732"/>
    </source>
</evidence>
<organism evidence="7 8">
    <name type="scientific">Nonomuraea solani</name>
    <dbReference type="NCBI Taxonomy" id="1144553"/>
    <lineage>
        <taxon>Bacteria</taxon>
        <taxon>Bacillati</taxon>
        <taxon>Actinomycetota</taxon>
        <taxon>Actinomycetes</taxon>
        <taxon>Streptosporangiales</taxon>
        <taxon>Streptosporangiaceae</taxon>
        <taxon>Nonomuraea</taxon>
    </lineage>
</organism>
<evidence type="ECO:0000256" key="1">
    <source>
        <dbReference type="ARBA" id="ARBA00006787"/>
    </source>
</evidence>
<protein>
    <recommendedName>
        <fullName evidence="6">Dioxygenase</fullName>
        <ecNumber evidence="6">1.13.11.-</ecNumber>
    </recommendedName>
</protein>
<feature type="binding site" evidence="5">
    <location>
        <position position="202"/>
    </location>
    <ligand>
        <name>Fe cation</name>
        <dbReference type="ChEBI" id="CHEBI:24875"/>
        <note>catalytic</note>
    </ligand>
</feature>
<dbReference type="AlphaFoldDB" id="A0A1H6F1T2"/>
<dbReference type="EMBL" id="FNVT01000061">
    <property type="protein sequence ID" value="SEH04118.1"/>
    <property type="molecule type" value="Genomic_DNA"/>
</dbReference>
<dbReference type="GO" id="GO:0016121">
    <property type="term" value="P:carotene catabolic process"/>
    <property type="evidence" value="ECO:0007669"/>
    <property type="project" value="TreeGrafter"/>
</dbReference>
<evidence type="ECO:0000256" key="2">
    <source>
        <dbReference type="ARBA" id="ARBA00022723"/>
    </source>
</evidence>
<dbReference type="EC" id="1.13.11.-" evidence="6"/>
<evidence type="ECO:0000256" key="6">
    <source>
        <dbReference type="RuleBase" id="RU364048"/>
    </source>
</evidence>
<dbReference type="PANTHER" id="PTHR10543">
    <property type="entry name" value="BETA-CAROTENE DIOXYGENASE"/>
    <property type="match status" value="1"/>
</dbReference>
<proteinExistence type="inferred from homology"/>
<feature type="binding site" evidence="5">
    <location>
        <position position="435"/>
    </location>
    <ligand>
        <name>Fe cation</name>
        <dbReference type="ChEBI" id="CHEBI:24875"/>
        <note>catalytic</note>
    </ligand>
</feature>
<dbReference type="Proteomes" id="UP000236732">
    <property type="component" value="Unassembled WGS sequence"/>
</dbReference>
<keyword evidence="2 5" id="KW-0479">Metal-binding</keyword>
<dbReference type="PANTHER" id="PTHR10543:SF89">
    <property type="entry name" value="CAROTENOID 9,10(9',10')-CLEAVAGE DIOXYGENASE 1"/>
    <property type="match status" value="1"/>
</dbReference>
<evidence type="ECO:0000256" key="5">
    <source>
        <dbReference type="PIRSR" id="PIRSR604294-1"/>
    </source>
</evidence>
<keyword evidence="3 6" id="KW-0560">Oxidoreductase</keyword>
<feature type="binding site" evidence="5">
    <location>
        <position position="264"/>
    </location>
    <ligand>
        <name>Fe cation</name>
        <dbReference type="ChEBI" id="CHEBI:24875"/>
        <note>catalytic</note>
    </ligand>
</feature>